<dbReference type="InterPro" id="IPR011009">
    <property type="entry name" value="Kinase-like_dom_sf"/>
</dbReference>
<keyword evidence="2" id="KW-1185">Reference proteome</keyword>
<reference evidence="1 2" key="1">
    <citation type="submission" date="2014-02" db="EMBL/GenBank/DDBJ databases">
        <title>Single nucleus genome sequencing reveals high similarity among nuclei of an endomycorrhizal fungus.</title>
        <authorList>
            <person name="Lin K."/>
            <person name="Geurts R."/>
            <person name="Zhang Z."/>
            <person name="Limpens E."/>
            <person name="Saunders D.G."/>
            <person name="Mu D."/>
            <person name="Pang E."/>
            <person name="Cao H."/>
            <person name="Cha H."/>
            <person name="Lin T."/>
            <person name="Zhou Q."/>
            <person name="Shang Y."/>
            <person name="Li Y."/>
            <person name="Ivanov S."/>
            <person name="Sharma T."/>
            <person name="Velzen R.V."/>
            <person name="Ruijter N.D."/>
            <person name="Aanen D.K."/>
            <person name="Win J."/>
            <person name="Kamoun S."/>
            <person name="Bisseling T."/>
            <person name="Huang S."/>
        </authorList>
    </citation>
    <scope>NUCLEOTIDE SEQUENCE [LARGE SCALE GENOMIC DNA]</scope>
    <source>
        <strain evidence="2">DAOM197198w</strain>
    </source>
</reference>
<organism evidence="1 2">
    <name type="scientific">Rhizophagus irregularis (strain DAOM 197198w)</name>
    <name type="common">Glomus intraradices</name>
    <dbReference type="NCBI Taxonomy" id="1432141"/>
    <lineage>
        <taxon>Eukaryota</taxon>
        <taxon>Fungi</taxon>
        <taxon>Fungi incertae sedis</taxon>
        <taxon>Mucoromycota</taxon>
        <taxon>Glomeromycotina</taxon>
        <taxon>Glomeromycetes</taxon>
        <taxon>Glomerales</taxon>
        <taxon>Glomeraceae</taxon>
        <taxon>Rhizophagus</taxon>
    </lineage>
</organism>
<dbReference type="AlphaFoldDB" id="A0A015J8F5"/>
<dbReference type="Gene3D" id="3.30.200.20">
    <property type="entry name" value="Phosphorylase Kinase, domain 1"/>
    <property type="match status" value="1"/>
</dbReference>
<name>A0A015J8F5_RHIIW</name>
<evidence type="ECO:0000313" key="1">
    <source>
        <dbReference type="EMBL" id="EXX63130.1"/>
    </source>
</evidence>
<protein>
    <recommendedName>
        <fullName evidence="3">Protein kinase domain-containing protein</fullName>
    </recommendedName>
</protein>
<evidence type="ECO:0008006" key="3">
    <source>
        <dbReference type="Google" id="ProtNLM"/>
    </source>
</evidence>
<dbReference type="HOGENOM" id="CLU_158811_1_0_1"/>
<dbReference type="SUPFAM" id="SSF56112">
    <property type="entry name" value="Protein kinase-like (PK-like)"/>
    <property type="match status" value="1"/>
</dbReference>
<comment type="caution">
    <text evidence="1">The sequence shown here is derived from an EMBL/GenBank/DDBJ whole genome shotgun (WGS) entry which is preliminary data.</text>
</comment>
<dbReference type="Proteomes" id="UP000022910">
    <property type="component" value="Unassembled WGS sequence"/>
</dbReference>
<sequence>MQNSDNNNKSDWIEEAIAKEYLKYYEYKNFSDVKKIGGGEFVKVYHARWKNTEQYFALKSFKNSNSEDPKQNEITIKEIVDEVILNTRKNINLYFNIYKINSNLCLRSSLKFKEM</sequence>
<dbReference type="OrthoDB" id="2427446at2759"/>
<proteinExistence type="predicted"/>
<gene>
    <name evidence="1" type="ORF">RirG_155120</name>
</gene>
<dbReference type="EMBL" id="JEMT01024086">
    <property type="protein sequence ID" value="EXX63130.1"/>
    <property type="molecule type" value="Genomic_DNA"/>
</dbReference>
<evidence type="ECO:0000313" key="2">
    <source>
        <dbReference type="Proteomes" id="UP000022910"/>
    </source>
</evidence>
<accession>A0A015J8F5</accession>